<dbReference type="Proteomes" id="UP001337681">
    <property type="component" value="Unassembled WGS sequence"/>
</dbReference>
<feature type="transmembrane region" description="Helical" evidence="6">
    <location>
        <begin position="151"/>
        <end position="170"/>
    </location>
</feature>
<feature type="transmembrane region" description="Helical" evidence="6">
    <location>
        <begin position="190"/>
        <end position="213"/>
    </location>
</feature>
<keyword evidence="5 6" id="KW-0472">Membrane</keyword>
<comment type="subcellular location">
    <subcellularLocation>
        <location evidence="1">Cell membrane</location>
        <topology evidence="1">Multi-pass membrane protein</topology>
    </subcellularLocation>
</comment>
<feature type="transmembrane region" description="Helical" evidence="6">
    <location>
        <begin position="38"/>
        <end position="64"/>
    </location>
</feature>
<sequence>MNKQLILWMGALSKNFNNFFKIVHRSFTLYKKNDPLRLAGATAFFANFAIPPILIILIGLFGIFTDRRTFVSNLFDRLGNLLDESSTQQVIQTLKNISEIKQEWYITLISFLFFVFVATTLFSIIKNSLDQIWNIGIDPDRGFLFRLKLRGISFIIILVVGILFLIGIVADSFQAYIGDLMRNAPHSIGLIITSVINQLIFVTIVTTWFTILFRYLTNGRPSWSASFVGGFVTGCLFTAGKFILRILLPLSKIENVYGASGSIILIMLFVFYSALIFYFGGCFVKEYSIFIKKPIKPIIGTHNYELKALV</sequence>
<comment type="caution">
    <text evidence="7">The sequence shown here is derived from an EMBL/GenBank/DDBJ whole genome shotgun (WGS) entry which is preliminary data.</text>
</comment>
<evidence type="ECO:0000256" key="3">
    <source>
        <dbReference type="ARBA" id="ARBA00022692"/>
    </source>
</evidence>
<dbReference type="RefSeq" id="WP_330144789.1">
    <property type="nucleotide sequence ID" value="NZ_JAZDQU010000001.1"/>
</dbReference>
<feature type="transmembrane region" description="Helical" evidence="6">
    <location>
        <begin position="256"/>
        <end position="284"/>
    </location>
</feature>
<keyword evidence="2" id="KW-1003">Cell membrane</keyword>
<evidence type="ECO:0000256" key="2">
    <source>
        <dbReference type="ARBA" id="ARBA00022475"/>
    </source>
</evidence>
<evidence type="ECO:0000313" key="7">
    <source>
        <dbReference type="EMBL" id="MEE1883864.1"/>
    </source>
</evidence>
<name>A0ABU7GXX4_9SPHI</name>
<protein>
    <submittedName>
        <fullName evidence="7">YihY/virulence factor BrkB family protein</fullName>
    </submittedName>
</protein>
<feature type="transmembrane region" description="Helical" evidence="6">
    <location>
        <begin position="104"/>
        <end position="125"/>
    </location>
</feature>
<keyword evidence="8" id="KW-1185">Reference proteome</keyword>
<dbReference type="PANTHER" id="PTHR30213:SF1">
    <property type="entry name" value="INNER MEMBRANE PROTEIN YHJD"/>
    <property type="match status" value="1"/>
</dbReference>
<dbReference type="EMBL" id="JAZDQU010000001">
    <property type="protein sequence ID" value="MEE1883864.1"/>
    <property type="molecule type" value="Genomic_DNA"/>
</dbReference>
<dbReference type="InterPro" id="IPR017039">
    <property type="entry name" value="Virul_fac_BrkB"/>
</dbReference>
<dbReference type="PIRSF" id="PIRSF035875">
    <property type="entry name" value="RNase_BN"/>
    <property type="match status" value="1"/>
</dbReference>
<dbReference type="Pfam" id="PF03631">
    <property type="entry name" value="Virul_fac_BrkB"/>
    <property type="match status" value="1"/>
</dbReference>
<proteinExistence type="predicted"/>
<keyword evidence="4 6" id="KW-1133">Transmembrane helix</keyword>
<evidence type="ECO:0000256" key="1">
    <source>
        <dbReference type="ARBA" id="ARBA00004651"/>
    </source>
</evidence>
<feature type="transmembrane region" description="Helical" evidence="6">
    <location>
        <begin position="225"/>
        <end position="244"/>
    </location>
</feature>
<gene>
    <name evidence="7" type="ORF">VRU49_00400</name>
</gene>
<evidence type="ECO:0000313" key="8">
    <source>
        <dbReference type="Proteomes" id="UP001337681"/>
    </source>
</evidence>
<evidence type="ECO:0000256" key="6">
    <source>
        <dbReference type="SAM" id="Phobius"/>
    </source>
</evidence>
<keyword evidence="3 6" id="KW-0812">Transmembrane</keyword>
<reference evidence="7 8" key="1">
    <citation type="submission" date="2024-01" db="EMBL/GenBank/DDBJ databases">
        <title>Pedobacter sp. nov., isolated from oil-contaminated soil.</title>
        <authorList>
            <person name="Le N.T.T."/>
        </authorList>
    </citation>
    <scope>NUCLEOTIDE SEQUENCE [LARGE SCALE GENOMIC DNA]</scope>
    <source>
        <strain evidence="7 8">VNH31</strain>
    </source>
</reference>
<organism evidence="7 8">
    <name type="scientific">Pedobacter flavus</name>
    <dbReference type="NCBI Taxonomy" id="3113906"/>
    <lineage>
        <taxon>Bacteria</taxon>
        <taxon>Pseudomonadati</taxon>
        <taxon>Bacteroidota</taxon>
        <taxon>Sphingobacteriia</taxon>
        <taxon>Sphingobacteriales</taxon>
        <taxon>Sphingobacteriaceae</taxon>
        <taxon>Pedobacter</taxon>
    </lineage>
</organism>
<dbReference type="PANTHER" id="PTHR30213">
    <property type="entry name" value="INNER MEMBRANE PROTEIN YHJD"/>
    <property type="match status" value="1"/>
</dbReference>
<evidence type="ECO:0000256" key="4">
    <source>
        <dbReference type="ARBA" id="ARBA00022989"/>
    </source>
</evidence>
<evidence type="ECO:0000256" key="5">
    <source>
        <dbReference type="ARBA" id="ARBA00023136"/>
    </source>
</evidence>
<accession>A0ABU7GXX4</accession>